<dbReference type="GO" id="GO:0005886">
    <property type="term" value="C:plasma membrane"/>
    <property type="evidence" value="ECO:0007669"/>
    <property type="project" value="TreeGrafter"/>
</dbReference>
<comment type="caution">
    <text evidence="2">The sequence shown here is derived from an EMBL/GenBank/DDBJ whole genome shotgun (WGS) entry which is preliminary data.</text>
</comment>
<keyword evidence="3" id="KW-1185">Reference proteome</keyword>
<dbReference type="AlphaFoldDB" id="A0A9D3YBV8"/>
<reference evidence="2" key="2">
    <citation type="submission" date="2020-11" db="EMBL/GenBank/DDBJ databases">
        <authorList>
            <person name="McCartney M.A."/>
            <person name="Auch B."/>
            <person name="Kono T."/>
            <person name="Mallez S."/>
            <person name="Becker A."/>
            <person name="Gohl D.M."/>
            <person name="Silverstein K.A.T."/>
            <person name="Koren S."/>
            <person name="Bechman K.B."/>
            <person name="Herman A."/>
            <person name="Abrahante J.E."/>
            <person name="Garbe J."/>
        </authorList>
    </citation>
    <scope>NUCLEOTIDE SEQUENCE</scope>
    <source>
        <strain evidence="2">Duluth1</strain>
        <tissue evidence="2">Whole animal</tissue>
    </source>
</reference>
<dbReference type="GO" id="GO:0045202">
    <property type="term" value="C:synapse"/>
    <property type="evidence" value="ECO:0007669"/>
    <property type="project" value="TreeGrafter"/>
</dbReference>
<protein>
    <submittedName>
        <fullName evidence="2">Uncharacterized protein</fullName>
    </submittedName>
</protein>
<proteinExistence type="predicted"/>
<feature type="coiled-coil region" evidence="1">
    <location>
        <begin position="24"/>
        <end position="58"/>
    </location>
</feature>
<dbReference type="InterPro" id="IPR050774">
    <property type="entry name" value="KCMF1/Dystrophin"/>
</dbReference>
<dbReference type="Proteomes" id="UP000828390">
    <property type="component" value="Unassembled WGS sequence"/>
</dbReference>
<gene>
    <name evidence="2" type="ORF">DPMN_083410</name>
</gene>
<organism evidence="2 3">
    <name type="scientific">Dreissena polymorpha</name>
    <name type="common">Zebra mussel</name>
    <name type="synonym">Mytilus polymorpha</name>
    <dbReference type="NCBI Taxonomy" id="45954"/>
    <lineage>
        <taxon>Eukaryota</taxon>
        <taxon>Metazoa</taxon>
        <taxon>Spiralia</taxon>
        <taxon>Lophotrochozoa</taxon>
        <taxon>Mollusca</taxon>
        <taxon>Bivalvia</taxon>
        <taxon>Autobranchia</taxon>
        <taxon>Heteroconchia</taxon>
        <taxon>Euheterodonta</taxon>
        <taxon>Imparidentia</taxon>
        <taxon>Neoheterodontei</taxon>
        <taxon>Myida</taxon>
        <taxon>Dreissenoidea</taxon>
        <taxon>Dreissenidae</taxon>
        <taxon>Dreissena</taxon>
    </lineage>
</organism>
<evidence type="ECO:0000256" key="1">
    <source>
        <dbReference type="SAM" id="Coils"/>
    </source>
</evidence>
<sequence length="134" mass="15566">MREIQRLRMEQEAHAKKTANTQYNPTLMAELMLLRQRKDDLENRMSALQDSRKDLVTQLEALMKLLKASLMYNIKIGSNVKLDETVLMVSFCDRLLSIIRRTLCVVSILPCEHSRGHSYCLIFIEFGHNICPIN</sequence>
<dbReference type="EMBL" id="JAIWYP010000016">
    <property type="protein sequence ID" value="KAH3695951.1"/>
    <property type="molecule type" value="Genomic_DNA"/>
</dbReference>
<name>A0A9D3YBV8_DREPO</name>
<dbReference type="PANTHER" id="PTHR12268:SF27">
    <property type="entry name" value="DYSTROBREVIN, ISOFORM F"/>
    <property type="match status" value="1"/>
</dbReference>
<dbReference type="PANTHER" id="PTHR12268">
    <property type="entry name" value="E3 UBIQUITIN-PROTEIN LIGASE KCMF1"/>
    <property type="match status" value="1"/>
</dbReference>
<dbReference type="GO" id="GO:0099536">
    <property type="term" value="P:synaptic signaling"/>
    <property type="evidence" value="ECO:0007669"/>
    <property type="project" value="TreeGrafter"/>
</dbReference>
<accession>A0A9D3YBV8</accession>
<keyword evidence="1" id="KW-0175">Coiled coil</keyword>
<evidence type="ECO:0000313" key="3">
    <source>
        <dbReference type="Proteomes" id="UP000828390"/>
    </source>
</evidence>
<evidence type="ECO:0000313" key="2">
    <source>
        <dbReference type="EMBL" id="KAH3695951.1"/>
    </source>
</evidence>
<reference evidence="2" key="1">
    <citation type="journal article" date="2019" name="bioRxiv">
        <title>The Genome of the Zebra Mussel, Dreissena polymorpha: A Resource for Invasive Species Research.</title>
        <authorList>
            <person name="McCartney M.A."/>
            <person name="Auch B."/>
            <person name="Kono T."/>
            <person name="Mallez S."/>
            <person name="Zhang Y."/>
            <person name="Obille A."/>
            <person name="Becker A."/>
            <person name="Abrahante J.E."/>
            <person name="Garbe J."/>
            <person name="Badalamenti J.P."/>
            <person name="Herman A."/>
            <person name="Mangelson H."/>
            <person name="Liachko I."/>
            <person name="Sullivan S."/>
            <person name="Sone E.D."/>
            <person name="Koren S."/>
            <person name="Silverstein K.A.T."/>
            <person name="Beckman K.B."/>
            <person name="Gohl D.M."/>
        </authorList>
    </citation>
    <scope>NUCLEOTIDE SEQUENCE</scope>
    <source>
        <strain evidence="2">Duluth1</strain>
        <tissue evidence="2">Whole animal</tissue>
    </source>
</reference>